<dbReference type="SUPFAM" id="SSF46689">
    <property type="entry name" value="Homeodomain-like"/>
    <property type="match status" value="2"/>
</dbReference>
<keyword evidence="1" id="KW-0805">Transcription regulation</keyword>
<evidence type="ECO:0000259" key="4">
    <source>
        <dbReference type="PROSITE" id="PS01124"/>
    </source>
</evidence>
<dbReference type="GO" id="GO:0043565">
    <property type="term" value="F:sequence-specific DNA binding"/>
    <property type="evidence" value="ECO:0007669"/>
    <property type="project" value="InterPro"/>
</dbReference>
<dbReference type="InterPro" id="IPR035418">
    <property type="entry name" value="AraC-bd_2"/>
</dbReference>
<dbReference type="EMBL" id="FODS01000005">
    <property type="protein sequence ID" value="SEO45348.1"/>
    <property type="molecule type" value="Genomic_DNA"/>
</dbReference>
<reference evidence="5 6" key="1">
    <citation type="submission" date="2016-10" db="EMBL/GenBank/DDBJ databases">
        <authorList>
            <person name="de Groot N.N."/>
        </authorList>
    </citation>
    <scope>NUCLEOTIDE SEQUENCE [LARGE SCALE GENOMIC DNA]</scope>
    <source>
        <strain evidence="5 6">DSM 27842</strain>
    </source>
</reference>
<dbReference type="PANTHER" id="PTHR46796:SF12">
    <property type="entry name" value="HTH-TYPE DNA-BINDING TRANSCRIPTIONAL ACTIVATOR EUTR"/>
    <property type="match status" value="1"/>
</dbReference>
<dbReference type="STRING" id="569882.SAMN04490248_105139"/>
<name>A0A1H8PUD4_9RHOB</name>
<accession>A0A1H8PUD4</accession>
<dbReference type="Proteomes" id="UP000198893">
    <property type="component" value="Unassembled WGS sequence"/>
</dbReference>
<dbReference type="InterPro" id="IPR009057">
    <property type="entry name" value="Homeodomain-like_sf"/>
</dbReference>
<dbReference type="Pfam" id="PF14525">
    <property type="entry name" value="AraC_binding_2"/>
    <property type="match status" value="1"/>
</dbReference>
<dbReference type="PANTHER" id="PTHR46796">
    <property type="entry name" value="HTH-TYPE TRANSCRIPTIONAL ACTIVATOR RHAS-RELATED"/>
    <property type="match status" value="1"/>
</dbReference>
<evidence type="ECO:0000256" key="1">
    <source>
        <dbReference type="ARBA" id="ARBA00023015"/>
    </source>
</evidence>
<dbReference type="PROSITE" id="PS01124">
    <property type="entry name" value="HTH_ARAC_FAMILY_2"/>
    <property type="match status" value="1"/>
</dbReference>
<dbReference type="Pfam" id="PF12833">
    <property type="entry name" value="HTH_18"/>
    <property type="match status" value="1"/>
</dbReference>
<keyword evidence="2" id="KW-0238">DNA-binding</keyword>
<gene>
    <name evidence="5" type="ORF">SAMN04490248_105139</name>
</gene>
<evidence type="ECO:0000256" key="3">
    <source>
        <dbReference type="ARBA" id="ARBA00023163"/>
    </source>
</evidence>
<evidence type="ECO:0000256" key="2">
    <source>
        <dbReference type="ARBA" id="ARBA00023125"/>
    </source>
</evidence>
<keyword evidence="6" id="KW-1185">Reference proteome</keyword>
<evidence type="ECO:0000313" key="6">
    <source>
        <dbReference type="Proteomes" id="UP000198893"/>
    </source>
</evidence>
<dbReference type="Gene3D" id="1.10.10.60">
    <property type="entry name" value="Homeodomain-like"/>
    <property type="match status" value="1"/>
</dbReference>
<feature type="domain" description="HTH araC/xylS-type" evidence="4">
    <location>
        <begin position="240"/>
        <end position="340"/>
    </location>
</feature>
<proteinExistence type="predicted"/>
<sequence length="343" mass="38447">MPESGRLLYTSAMEGTAQAVPLARHRRFHTADLDEAREIVSRHFCAHRLDRRSVDGRFDACQNRARGRHVSLNYLRYGADVAIEPGELESFFLIQIPLFGTAAIQNGCRTVRSDPRTASLLNPDRRTKMRWHAGCEQLLVQIDRAYMHETVQHLTGCDITGGLRFDPRLDLTRAGLRGWYRGVRALVRAAESAEAFTGTDSLHQRLIEETLVADLIEAQPSTISPLLDRLSPAAPPAALRRALTVIHDRMEGPLSLPAIAAAAGVTPRSLQMAFRRELDVTPMQYLRDLRLRFARHLLLEGASDMTVGEACYRSGHAHFGRFSTAYREKFGESPHQTLRCEVA</sequence>
<dbReference type="InterPro" id="IPR050204">
    <property type="entry name" value="AraC_XylS_family_regulators"/>
</dbReference>
<evidence type="ECO:0000313" key="5">
    <source>
        <dbReference type="EMBL" id="SEO45348.1"/>
    </source>
</evidence>
<dbReference type="AlphaFoldDB" id="A0A1H8PUD4"/>
<protein>
    <submittedName>
        <fullName evidence="5">Helix-turn-helix domain-containing protein</fullName>
    </submittedName>
</protein>
<dbReference type="SMART" id="SM00342">
    <property type="entry name" value="HTH_ARAC"/>
    <property type="match status" value="1"/>
</dbReference>
<organism evidence="5 6">
    <name type="scientific">Salinihabitans flavidus</name>
    <dbReference type="NCBI Taxonomy" id="569882"/>
    <lineage>
        <taxon>Bacteria</taxon>
        <taxon>Pseudomonadati</taxon>
        <taxon>Pseudomonadota</taxon>
        <taxon>Alphaproteobacteria</taxon>
        <taxon>Rhodobacterales</taxon>
        <taxon>Roseobacteraceae</taxon>
        <taxon>Salinihabitans</taxon>
    </lineage>
</organism>
<dbReference type="GO" id="GO:0003700">
    <property type="term" value="F:DNA-binding transcription factor activity"/>
    <property type="evidence" value="ECO:0007669"/>
    <property type="project" value="InterPro"/>
</dbReference>
<keyword evidence="3" id="KW-0804">Transcription</keyword>
<dbReference type="InterPro" id="IPR018060">
    <property type="entry name" value="HTH_AraC"/>
</dbReference>